<dbReference type="PANTHER" id="PTHR30126:SF78">
    <property type="entry name" value="HTH LYSR-TYPE DOMAIN-CONTAINING PROTEIN"/>
    <property type="match status" value="1"/>
</dbReference>
<dbReference type="RefSeq" id="WP_092266294.1">
    <property type="nucleotide sequence ID" value="NZ_FORT01000001.1"/>
</dbReference>
<dbReference type="Pfam" id="PF00126">
    <property type="entry name" value="HTH_1"/>
    <property type="match status" value="1"/>
</dbReference>
<proteinExistence type="inferred from homology"/>
<feature type="domain" description="HTH lysR-type" evidence="5">
    <location>
        <begin position="1"/>
        <end position="58"/>
    </location>
</feature>
<sequence>MEYRDWHILQTLFREQNITKTAEALYISQPALTKRLRQIEKDFGVQIVQRGSRGVQFTPQGEYLAKCADEMLLRLRNIKENVLNMGNEVNGTLRLGVSNYFARYKLPMILKRFKEAYPNIDYKVITGWSKDVYKSVYNQDVHVGFVRGNYNWTDKKLLLFEEAVCVVSREPIQIEDLPNLPRIDYETDPMLRALVDGWWTENFSQPPQIGMEVDKADTCSEMVASGLGYAILPRVVLSGKDDLYMIGLTSAAGDPIKRKTWMFYHEDALGLQMVKAFVQFMEQIDIEVPQ</sequence>
<dbReference type="STRING" id="1884381.SAMN05518846_101422"/>
<dbReference type="Proteomes" id="UP000198915">
    <property type="component" value="Unassembled WGS sequence"/>
</dbReference>
<evidence type="ECO:0000313" key="6">
    <source>
        <dbReference type="EMBL" id="SFI88052.1"/>
    </source>
</evidence>
<dbReference type="PRINTS" id="PR00039">
    <property type="entry name" value="HTHLYSR"/>
</dbReference>
<name>A0A1I3LTJ2_9BACL</name>
<reference evidence="7" key="1">
    <citation type="submission" date="2016-10" db="EMBL/GenBank/DDBJ databases">
        <authorList>
            <person name="Varghese N."/>
            <person name="Submissions S."/>
        </authorList>
    </citation>
    <scope>NUCLEOTIDE SEQUENCE [LARGE SCALE GENOMIC DNA]</scope>
    <source>
        <strain evidence="7">OK042</strain>
    </source>
</reference>
<dbReference type="EMBL" id="FORT01000001">
    <property type="protein sequence ID" value="SFI88052.1"/>
    <property type="molecule type" value="Genomic_DNA"/>
</dbReference>
<protein>
    <submittedName>
        <fullName evidence="6">DNA-binding transcriptional regulator, LysR family</fullName>
    </submittedName>
</protein>
<dbReference type="GO" id="GO:0003700">
    <property type="term" value="F:DNA-binding transcription factor activity"/>
    <property type="evidence" value="ECO:0007669"/>
    <property type="project" value="InterPro"/>
</dbReference>
<organism evidence="6 7">
    <name type="scientific">Brevibacillus centrosporus</name>
    <dbReference type="NCBI Taxonomy" id="54910"/>
    <lineage>
        <taxon>Bacteria</taxon>
        <taxon>Bacillati</taxon>
        <taxon>Bacillota</taxon>
        <taxon>Bacilli</taxon>
        <taxon>Bacillales</taxon>
        <taxon>Paenibacillaceae</taxon>
        <taxon>Brevibacillus</taxon>
    </lineage>
</organism>
<accession>A0A1I3LTJ2</accession>
<keyword evidence="4" id="KW-0804">Transcription</keyword>
<dbReference type="SUPFAM" id="SSF46785">
    <property type="entry name" value="Winged helix' DNA-binding domain"/>
    <property type="match status" value="1"/>
</dbReference>
<gene>
    <name evidence="6" type="ORF">SAMN05518846_101422</name>
</gene>
<dbReference type="InterPro" id="IPR000847">
    <property type="entry name" value="LysR_HTH_N"/>
</dbReference>
<dbReference type="AlphaFoldDB" id="A0A1I3LTJ2"/>
<dbReference type="InterPro" id="IPR036388">
    <property type="entry name" value="WH-like_DNA-bd_sf"/>
</dbReference>
<keyword evidence="2" id="KW-0805">Transcription regulation</keyword>
<dbReference type="Gene3D" id="3.40.190.290">
    <property type="match status" value="1"/>
</dbReference>
<evidence type="ECO:0000259" key="5">
    <source>
        <dbReference type="PROSITE" id="PS50931"/>
    </source>
</evidence>
<keyword evidence="7" id="KW-1185">Reference proteome</keyword>
<dbReference type="InterPro" id="IPR036390">
    <property type="entry name" value="WH_DNA-bd_sf"/>
</dbReference>
<evidence type="ECO:0000256" key="3">
    <source>
        <dbReference type="ARBA" id="ARBA00023125"/>
    </source>
</evidence>
<dbReference type="SUPFAM" id="SSF53850">
    <property type="entry name" value="Periplasmic binding protein-like II"/>
    <property type="match status" value="1"/>
</dbReference>
<dbReference type="InterPro" id="IPR005119">
    <property type="entry name" value="LysR_subst-bd"/>
</dbReference>
<dbReference type="CDD" id="cd05466">
    <property type="entry name" value="PBP2_LTTR_substrate"/>
    <property type="match status" value="1"/>
</dbReference>
<dbReference type="GO" id="GO:0000976">
    <property type="term" value="F:transcription cis-regulatory region binding"/>
    <property type="evidence" value="ECO:0007669"/>
    <property type="project" value="TreeGrafter"/>
</dbReference>
<comment type="similarity">
    <text evidence="1">Belongs to the LysR transcriptional regulatory family.</text>
</comment>
<dbReference type="PANTHER" id="PTHR30126">
    <property type="entry name" value="HTH-TYPE TRANSCRIPTIONAL REGULATOR"/>
    <property type="match status" value="1"/>
</dbReference>
<dbReference type="Pfam" id="PF03466">
    <property type="entry name" value="LysR_substrate"/>
    <property type="match status" value="1"/>
</dbReference>
<dbReference type="Gene3D" id="1.10.10.10">
    <property type="entry name" value="Winged helix-like DNA-binding domain superfamily/Winged helix DNA-binding domain"/>
    <property type="match status" value="1"/>
</dbReference>
<dbReference type="PROSITE" id="PS50931">
    <property type="entry name" value="HTH_LYSR"/>
    <property type="match status" value="1"/>
</dbReference>
<evidence type="ECO:0000313" key="7">
    <source>
        <dbReference type="Proteomes" id="UP000198915"/>
    </source>
</evidence>
<evidence type="ECO:0000256" key="2">
    <source>
        <dbReference type="ARBA" id="ARBA00023015"/>
    </source>
</evidence>
<evidence type="ECO:0000256" key="1">
    <source>
        <dbReference type="ARBA" id="ARBA00009437"/>
    </source>
</evidence>
<keyword evidence="3 6" id="KW-0238">DNA-binding</keyword>
<evidence type="ECO:0000256" key="4">
    <source>
        <dbReference type="ARBA" id="ARBA00023163"/>
    </source>
</evidence>